<dbReference type="EMBL" id="CP000155">
    <property type="protein sequence ID" value="ABC32579.1"/>
    <property type="molecule type" value="Genomic_DNA"/>
</dbReference>
<dbReference type="STRING" id="349521.HCH_05928"/>
<evidence type="ECO:0000259" key="1">
    <source>
        <dbReference type="Pfam" id="PF13681"/>
    </source>
</evidence>
<dbReference type="KEGG" id="hch:HCH_05928"/>
<organism evidence="3 4">
    <name type="scientific">Hahella chejuensis (strain KCTC 2396)</name>
    <dbReference type="NCBI Taxonomy" id="349521"/>
    <lineage>
        <taxon>Bacteria</taxon>
        <taxon>Pseudomonadati</taxon>
        <taxon>Pseudomonadota</taxon>
        <taxon>Gammaproteobacteria</taxon>
        <taxon>Oceanospirillales</taxon>
        <taxon>Hahellaceae</taxon>
        <taxon>Hahella</taxon>
    </lineage>
</organism>
<dbReference type="HOGENOM" id="CLU_103317_3_1_6"/>
<dbReference type="InterPro" id="IPR025205">
    <property type="entry name" value="PilX/PilW_C"/>
</dbReference>
<sequence length="177" mass="18589">MKVSNKQSGAALFVSLILLLVLTILGLASMNDSVMQGKMAGAVQDSNIALQGVEATLREAESFIETGVASTAAFDDTGGLYAMNSTTVPDPFSTSDWANGAKVKSATKVSGLSEAPKYFIQHVGKVAAPDEKTKLNIETYSHESGAGEIVGFKIIARSTGASGVSQRIVESYYGKRF</sequence>
<feature type="domain" description="Type 4 fimbrial biogenesis protein PilX N-terminal" evidence="2">
    <location>
        <begin position="8"/>
        <end position="57"/>
    </location>
</feature>
<dbReference type="AlphaFoldDB" id="Q2S9U5"/>
<evidence type="ECO:0008006" key="5">
    <source>
        <dbReference type="Google" id="ProtNLM"/>
    </source>
</evidence>
<evidence type="ECO:0000313" key="4">
    <source>
        <dbReference type="Proteomes" id="UP000000238"/>
    </source>
</evidence>
<gene>
    <name evidence="3" type="ordered locus">HCH_05928</name>
</gene>
<dbReference type="Pfam" id="PF13681">
    <property type="entry name" value="PilX"/>
    <property type="match status" value="1"/>
</dbReference>
<dbReference type="OrthoDB" id="6197682at2"/>
<evidence type="ECO:0000259" key="2">
    <source>
        <dbReference type="Pfam" id="PF14341"/>
    </source>
</evidence>
<evidence type="ECO:0000313" key="3">
    <source>
        <dbReference type="EMBL" id="ABC32579.1"/>
    </source>
</evidence>
<dbReference type="Proteomes" id="UP000000238">
    <property type="component" value="Chromosome"/>
</dbReference>
<proteinExistence type="predicted"/>
<dbReference type="Pfam" id="PF14341">
    <property type="entry name" value="PilX_N"/>
    <property type="match status" value="1"/>
</dbReference>
<name>Q2S9U5_HAHCH</name>
<protein>
    <recommendedName>
        <fullName evidence="5">Tfp pilus assembly protein PilX</fullName>
    </recommendedName>
</protein>
<keyword evidence="4" id="KW-1185">Reference proteome</keyword>
<dbReference type="eggNOG" id="COG4726">
    <property type="taxonomic scope" value="Bacteria"/>
</dbReference>
<feature type="domain" description="PilX/PilW C-terminal" evidence="1">
    <location>
        <begin position="85"/>
        <end position="174"/>
    </location>
</feature>
<accession>Q2S9U5</accession>
<reference evidence="3 4" key="1">
    <citation type="journal article" date="2005" name="Nucleic Acids Res.">
        <title>Genomic blueprint of Hahella chejuensis, a marine microbe producing an algicidal agent.</title>
        <authorList>
            <person name="Jeong H."/>
            <person name="Yim J.H."/>
            <person name="Lee C."/>
            <person name="Choi S.-H."/>
            <person name="Park Y.K."/>
            <person name="Yoon S.H."/>
            <person name="Hur C.-G."/>
            <person name="Kang H.-Y."/>
            <person name="Kim D."/>
            <person name="Lee H.H."/>
            <person name="Park K.H."/>
            <person name="Park S.-H."/>
            <person name="Park H.-S."/>
            <person name="Lee H.K."/>
            <person name="Oh T.K."/>
            <person name="Kim J.F."/>
        </authorList>
    </citation>
    <scope>NUCLEOTIDE SEQUENCE [LARGE SCALE GENOMIC DNA]</scope>
    <source>
        <strain evidence="3 4">KCTC 2396</strain>
    </source>
</reference>
<dbReference type="RefSeq" id="WP_011399637.1">
    <property type="nucleotide sequence ID" value="NC_007645.1"/>
</dbReference>
<dbReference type="InterPro" id="IPR025746">
    <property type="entry name" value="PilX_N_dom"/>
</dbReference>